<dbReference type="Gene3D" id="3.20.20.70">
    <property type="entry name" value="Aldolase class I"/>
    <property type="match status" value="1"/>
</dbReference>
<dbReference type="Pfam" id="PF03740">
    <property type="entry name" value="PdxJ"/>
    <property type="match status" value="1"/>
</dbReference>
<keyword evidence="5" id="KW-1185">Reference proteome</keyword>
<evidence type="ECO:0000313" key="5">
    <source>
        <dbReference type="Proteomes" id="UP001165427"/>
    </source>
</evidence>
<organism evidence="4 5">
    <name type="scientific">Desulfatitalea alkaliphila</name>
    <dbReference type="NCBI Taxonomy" id="2929485"/>
    <lineage>
        <taxon>Bacteria</taxon>
        <taxon>Pseudomonadati</taxon>
        <taxon>Thermodesulfobacteriota</taxon>
        <taxon>Desulfobacteria</taxon>
        <taxon>Desulfobacterales</taxon>
        <taxon>Desulfosarcinaceae</taxon>
        <taxon>Desulfatitalea</taxon>
    </lineage>
</organism>
<reference evidence="4" key="1">
    <citation type="submission" date="2022-04" db="EMBL/GenBank/DDBJ databases">
        <title>Desulfatitalea alkaliphila sp. nov., a novel anaerobic sulfate-reducing bacterium isolated from terrestrial mud volcano, Taman Peninsula, Russia.</title>
        <authorList>
            <person name="Khomyakova M.A."/>
            <person name="Merkel A.Y."/>
            <person name="Slobodkin A.I."/>
        </authorList>
    </citation>
    <scope>NUCLEOTIDE SEQUENCE</scope>
    <source>
        <strain evidence="4">M08but</strain>
    </source>
</reference>
<evidence type="ECO:0000256" key="3">
    <source>
        <dbReference type="ARBA" id="ARBA00023096"/>
    </source>
</evidence>
<dbReference type="EMBL" id="JALJRB010000007">
    <property type="protein sequence ID" value="MCJ8500650.1"/>
    <property type="molecule type" value="Genomic_DNA"/>
</dbReference>
<accession>A0AA41R428</accession>
<dbReference type="SUPFAM" id="SSF63892">
    <property type="entry name" value="Pyridoxine 5'-phosphate synthase"/>
    <property type="match status" value="1"/>
</dbReference>
<dbReference type="RefSeq" id="WP_246905679.1">
    <property type="nucleotide sequence ID" value="NZ_JALJRB010000007.1"/>
</dbReference>
<sequence>MAGLTVLVDHVASLRNSGRGADPSPATAALLAELGGADGIGAGWHPARALIDEQDLRLLRQSVHGRMVLHLTAAPEWVGLALDIQPERVILRPSETSDEGKAADAFDMALHTKTIFDMVDTLQSNGIGVGVAIVPEPEQVKSAHQARASWIHISTRRLQTAPSAANQHQELLKIIDVVKMAHRLRLRIALGGGLDFRLVKLFTGLKEIDEFSIGHGIIARAVLVGMETAVRDMVTLIRTL</sequence>
<evidence type="ECO:0000256" key="2">
    <source>
        <dbReference type="ARBA" id="ARBA00022679"/>
    </source>
</evidence>
<comment type="caution">
    <text evidence="4">The sequence shown here is derived from an EMBL/GenBank/DDBJ whole genome shotgun (WGS) entry which is preliminary data.</text>
</comment>
<dbReference type="GO" id="GO:0008615">
    <property type="term" value="P:pyridoxine biosynthetic process"/>
    <property type="evidence" value="ECO:0007669"/>
    <property type="project" value="UniProtKB-KW"/>
</dbReference>
<dbReference type="InterPro" id="IPR036130">
    <property type="entry name" value="Pyridoxine-5'_phos_synth"/>
</dbReference>
<dbReference type="AlphaFoldDB" id="A0AA41R428"/>
<dbReference type="InterPro" id="IPR013785">
    <property type="entry name" value="Aldolase_TIM"/>
</dbReference>
<keyword evidence="1" id="KW-0963">Cytoplasm</keyword>
<keyword evidence="2 4" id="KW-0808">Transferase</keyword>
<dbReference type="EC" id="2.6.99.2" evidence="4"/>
<name>A0AA41R428_9BACT</name>
<dbReference type="GO" id="GO:0005829">
    <property type="term" value="C:cytosol"/>
    <property type="evidence" value="ECO:0007669"/>
    <property type="project" value="TreeGrafter"/>
</dbReference>
<proteinExistence type="predicted"/>
<evidence type="ECO:0000313" key="4">
    <source>
        <dbReference type="EMBL" id="MCJ8500650.1"/>
    </source>
</evidence>
<gene>
    <name evidence="4" type="ORF">MRX98_08710</name>
</gene>
<dbReference type="PANTHER" id="PTHR30456:SF0">
    <property type="entry name" value="PYRIDOXINE 5'-PHOSPHATE SYNTHASE"/>
    <property type="match status" value="1"/>
</dbReference>
<dbReference type="GO" id="GO:0033856">
    <property type="term" value="F:pyridoxine 5'-phosphate synthase activity"/>
    <property type="evidence" value="ECO:0007669"/>
    <property type="project" value="UniProtKB-EC"/>
</dbReference>
<evidence type="ECO:0000256" key="1">
    <source>
        <dbReference type="ARBA" id="ARBA00022490"/>
    </source>
</evidence>
<protein>
    <submittedName>
        <fullName evidence="4">Pyridoxine 5'-phosphate synthase</fullName>
        <ecNumber evidence="4">2.6.99.2</ecNumber>
    </submittedName>
</protein>
<dbReference type="InterPro" id="IPR004569">
    <property type="entry name" value="PyrdxlP_synth_PdxJ"/>
</dbReference>
<keyword evidence="3" id="KW-0664">Pyridoxine biosynthesis</keyword>
<dbReference type="PANTHER" id="PTHR30456">
    <property type="entry name" value="PYRIDOXINE 5'-PHOSPHATE SYNTHASE"/>
    <property type="match status" value="1"/>
</dbReference>
<dbReference type="Proteomes" id="UP001165427">
    <property type="component" value="Unassembled WGS sequence"/>
</dbReference>